<dbReference type="EMBL" id="RXHU01000019">
    <property type="protein sequence ID" value="RTE10347.1"/>
    <property type="molecule type" value="Genomic_DNA"/>
</dbReference>
<sequence>MKMKRLIVVATLAICTIASSSVYAATQSTNHPSGLTLDTTTSRHYVFSETGTVDGVEISSQYEVWYNDKGYYRFNTISGPYTGDYEIWDGKKLYQYTKLINELTIRNISGISTPVPHLFLSPEINSRVLRDIKANKLKSVSKNEFETPNLHIKLDDDEQTVMYYSQHQDNGKPTHTIKVDKLDKKIQFDKSLLIVDESKASIQYLSE</sequence>
<reference evidence="2 3" key="1">
    <citation type="submission" date="2018-12" db="EMBL/GenBank/DDBJ databases">
        <title>Bacillus ochoae sp. nov., Paenibacillus whitsoniae sp. nov., Paenibacillus spiritus sp. nov. Isolated from the Mars Exploration Rover during spacecraft assembly.</title>
        <authorList>
            <person name="Seuylemezian A."/>
            <person name="Vaishampayan P."/>
        </authorList>
    </citation>
    <scope>NUCLEOTIDE SEQUENCE [LARGE SCALE GENOMIC DNA]</scope>
    <source>
        <strain evidence="2 3">MER 54</strain>
    </source>
</reference>
<dbReference type="Proteomes" id="UP000276128">
    <property type="component" value="Unassembled WGS sequence"/>
</dbReference>
<evidence type="ECO:0000313" key="2">
    <source>
        <dbReference type="EMBL" id="RTE10347.1"/>
    </source>
</evidence>
<dbReference type="OrthoDB" id="2351707at2"/>
<name>A0A430JH16_9BACL</name>
<organism evidence="2 3">
    <name type="scientific">Paenibacillus whitsoniae</name>
    <dbReference type="NCBI Taxonomy" id="2496558"/>
    <lineage>
        <taxon>Bacteria</taxon>
        <taxon>Bacillati</taxon>
        <taxon>Bacillota</taxon>
        <taxon>Bacilli</taxon>
        <taxon>Bacillales</taxon>
        <taxon>Paenibacillaceae</taxon>
        <taxon>Paenibacillus</taxon>
    </lineage>
</organism>
<comment type="caution">
    <text evidence="2">The sequence shown here is derived from an EMBL/GenBank/DDBJ whole genome shotgun (WGS) entry which is preliminary data.</text>
</comment>
<feature type="chain" id="PRO_5019220737" evidence="1">
    <location>
        <begin position="25"/>
        <end position="207"/>
    </location>
</feature>
<protein>
    <submittedName>
        <fullName evidence="2">Uncharacterized protein</fullName>
    </submittedName>
</protein>
<evidence type="ECO:0000256" key="1">
    <source>
        <dbReference type="SAM" id="SignalP"/>
    </source>
</evidence>
<feature type="signal peptide" evidence="1">
    <location>
        <begin position="1"/>
        <end position="24"/>
    </location>
</feature>
<proteinExistence type="predicted"/>
<dbReference type="RefSeq" id="WP_126140600.1">
    <property type="nucleotide sequence ID" value="NZ_RXHU01000019.1"/>
</dbReference>
<dbReference type="AlphaFoldDB" id="A0A430JH16"/>
<keyword evidence="1" id="KW-0732">Signal</keyword>
<evidence type="ECO:0000313" key="3">
    <source>
        <dbReference type="Proteomes" id="UP000276128"/>
    </source>
</evidence>
<gene>
    <name evidence="2" type="ORF">EJQ19_07560</name>
</gene>
<keyword evidence="3" id="KW-1185">Reference proteome</keyword>
<accession>A0A430JH16</accession>